<name>A0A841KQ61_9FIRM</name>
<evidence type="ECO:0000256" key="3">
    <source>
        <dbReference type="ARBA" id="ARBA00022449"/>
    </source>
</evidence>
<gene>
    <name evidence="11" type="ORF">HNQ80_001985</name>
</gene>
<dbReference type="AlphaFoldDB" id="A0A841KQ61"/>
<keyword evidence="5 9" id="KW-0812">Transmembrane</keyword>
<evidence type="ECO:0000256" key="2">
    <source>
        <dbReference type="ARBA" id="ARBA00022448"/>
    </source>
</evidence>
<keyword evidence="6 9" id="KW-1133">Transmembrane helix</keyword>
<feature type="domain" description="Na+/H+ antiporter NhaC-like C-terminal" evidence="10">
    <location>
        <begin position="157"/>
        <end position="448"/>
    </location>
</feature>
<dbReference type="GO" id="GO:0005886">
    <property type="term" value="C:plasma membrane"/>
    <property type="evidence" value="ECO:0007669"/>
    <property type="project" value="UniProtKB-SubCell"/>
</dbReference>
<feature type="transmembrane region" description="Helical" evidence="9">
    <location>
        <begin position="427"/>
        <end position="447"/>
    </location>
</feature>
<evidence type="ECO:0000256" key="9">
    <source>
        <dbReference type="SAM" id="Phobius"/>
    </source>
</evidence>
<comment type="similarity">
    <text evidence="8">Belongs to the NhaC Na(+)/H(+) (TC 2.A.35) antiporter family.</text>
</comment>
<feature type="transmembrane region" description="Helical" evidence="9">
    <location>
        <begin position="12"/>
        <end position="30"/>
    </location>
</feature>
<evidence type="ECO:0000256" key="7">
    <source>
        <dbReference type="ARBA" id="ARBA00023136"/>
    </source>
</evidence>
<dbReference type="Proteomes" id="UP000579281">
    <property type="component" value="Unassembled WGS sequence"/>
</dbReference>
<keyword evidence="2" id="KW-0813">Transport</keyword>
<dbReference type="EMBL" id="JACHEN010000011">
    <property type="protein sequence ID" value="MBB6215894.1"/>
    <property type="molecule type" value="Genomic_DNA"/>
</dbReference>
<feature type="transmembrane region" description="Helical" evidence="9">
    <location>
        <begin position="307"/>
        <end position="328"/>
    </location>
</feature>
<dbReference type="RefSeq" id="WP_184310451.1">
    <property type="nucleotide sequence ID" value="NZ_JACHEN010000011.1"/>
</dbReference>
<organism evidence="11 12">
    <name type="scientific">Anaerosolibacter carboniphilus</name>
    <dbReference type="NCBI Taxonomy" id="1417629"/>
    <lineage>
        <taxon>Bacteria</taxon>
        <taxon>Bacillati</taxon>
        <taxon>Bacillota</taxon>
        <taxon>Clostridia</taxon>
        <taxon>Peptostreptococcales</taxon>
        <taxon>Thermotaleaceae</taxon>
        <taxon>Anaerosolibacter</taxon>
    </lineage>
</organism>
<evidence type="ECO:0000256" key="8">
    <source>
        <dbReference type="ARBA" id="ARBA00038435"/>
    </source>
</evidence>
<proteinExistence type="inferred from homology"/>
<evidence type="ECO:0000256" key="1">
    <source>
        <dbReference type="ARBA" id="ARBA00004651"/>
    </source>
</evidence>
<evidence type="ECO:0000256" key="6">
    <source>
        <dbReference type="ARBA" id="ARBA00022989"/>
    </source>
</evidence>
<evidence type="ECO:0000256" key="5">
    <source>
        <dbReference type="ARBA" id="ARBA00022692"/>
    </source>
</evidence>
<accession>A0A841KQ61</accession>
<comment type="caution">
    <text evidence="11">The sequence shown here is derived from an EMBL/GenBank/DDBJ whole genome shotgun (WGS) entry which is preliminary data.</text>
</comment>
<dbReference type="PANTHER" id="PTHR33451:SF3">
    <property type="entry name" value="MALATE-2H(+)_NA(+)-LACTATE ANTIPORTER"/>
    <property type="match status" value="1"/>
</dbReference>
<dbReference type="InterPro" id="IPR052180">
    <property type="entry name" value="NhaC_Na-H+_Antiporter"/>
</dbReference>
<evidence type="ECO:0000259" key="10">
    <source>
        <dbReference type="Pfam" id="PF03553"/>
    </source>
</evidence>
<feature type="transmembrane region" description="Helical" evidence="9">
    <location>
        <begin position="149"/>
        <end position="168"/>
    </location>
</feature>
<evidence type="ECO:0000313" key="12">
    <source>
        <dbReference type="Proteomes" id="UP000579281"/>
    </source>
</evidence>
<dbReference type="InterPro" id="IPR018461">
    <property type="entry name" value="Na/H_Antiport_NhaC-like_C"/>
</dbReference>
<comment type="subcellular location">
    <subcellularLocation>
        <location evidence="1">Cell membrane</location>
        <topology evidence="1">Multi-pass membrane protein</topology>
    </subcellularLocation>
</comment>
<dbReference type="GO" id="GO:0015297">
    <property type="term" value="F:antiporter activity"/>
    <property type="evidence" value="ECO:0007669"/>
    <property type="project" value="UniProtKB-KW"/>
</dbReference>
<feature type="transmembrane region" description="Helical" evidence="9">
    <location>
        <begin position="254"/>
        <end position="271"/>
    </location>
</feature>
<feature type="transmembrane region" description="Helical" evidence="9">
    <location>
        <begin position="72"/>
        <end position="99"/>
    </location>
</feature>
<reference evidence="11 12" key="1">
    <citation type="submission" date="2020-08" db="EMBL/GenBank/DDBJ databases">
        <title>Genomic Encyclopedia of Type Strains, Phase IV (KMG-IV): sequencing the most valuable type-strain genomes for metagenomic binning, comparative biology and taxonomic classification.</title>
        <authorList>
            <person name="Goeker M."/>
        </authorList>
    </citation>
    <scope>NUCLEOTIDE SEQUENCE [LARGE SCALE GENOMIC DNA]</scope>
    <source>
        <strain evidence="11 12">DSM 103526</strain>
    </source>
</reference>
<dbReference type="PANTHER" id="PTHR33451">
    <property type="entry name" value="MALATE-2H(+)/NA(+)-LACTATE ANTIPORTER"/>
    <property type="match status" value="1"/>
</dbReference>
<keyword evidence="4" id="KW-1003">Cell membrane</keyword>
<keyword evidence="3" id="KW-0050">Antiport</keyword>
<evidence type="ECO:0000313" key="11">
    <source>
        <dbReference type="EMBL" id="MBB6215894.1"/>
    </source>
</evidence>
<feature type="transmembrane region" description="Helical" evidence="9">
    <location>
        <begin position="227"/>
        <end position="248"/>
    </location>
</feature>
<keyword evidence="7 9" id="KW-0472">Membrane</keyword>
<evidence type="ECO:0000256" key="4">
    <source>
        <dbReference type="ARBA" id="ARBA00022475"/>
    </source>
</evidence>
<feature type="transmembrane region" description="Helical" evidence="9">
    <location>
        <begin position="105"/>
        <end position="137"/>
    </location>
</feature>
<keyword evidence="12" id="KW-1185">Reference proteome</keyword>
<protein>
    <submittedName>
        <fullName evidence="11">NhaC family Na+:H+ antiporter</fullName>
    </submittedName>
</protein>
<feature type="transmembrane region" description="Helical" evidence="9">
    <location>
        <begin position="188"/>
        <end position="207"/>
    </location>
</feature>
<dbReference type="Pfam" id="PF03553">
    <property type="entry name" value="Na_H_antiporter"/>
    <property type="match status" value="1"/>
</dbReference>
<sequence>MKYNIIRRKDVYLSLIGTISFIALCIFFRYPLFIGLFGSTLLVAFIAVKSGIQAKQVMKMLIAGIEECQTVFMVIILIGMLIALWMASGIVPTMIYYGFNYIHQINYVLACFVSAALISLIMGTALGTVSTIGMVLLGMGRGLVIPSPILIGAIISGAFIADKVSPIGSLVNLTMKTTDVRYKDGVKSILVTLIPTMIISAVFYYMLGTRYNVGLYQGVLQAYQKGIASNFYISPILMILPIIVIVLAMMGVKIIPNMIFGTIGGIGFSLLMQNISLLEMIKIIYYGFGANTGMAELDQILKGGGILPMFEVILIVLGAVSLNSILEGTGMIRPMVDQLMADTKSKGNLIFKTGILSSLLTIITCDQTVGILLPGRFLKSKYEELNVDRAILARTIADTGTTIAPLIPWNVNAIIAAAITGVSAGKYGPYAVLCYISPVLTIIFGYLGTSTNKRKENVAE</sequence>